<accession>A0A3N6MJ31</accession>
<reference evidence="2 3" key="1">
    <citation type="submission" date="2018-10" db="EMBL/GenBank/DDBJ databases">
        <title>Natrarchaeobius chitinivorans gen. nov., sp. nov., and Natrarchaeobius haloalkaliphilus sp. nov., alkaliphilic, chitin-utilizing haloarchaea from hypersaline alkaline lakes.</title>
        <authorList>
            <person name="Sorokin D.Y."/>
            <person name="Elcheninov A.G."/>
            <person name="Kostrikina N.A."/>
            <person name="Bale N.J."/>
            <person name="Sinninghe Damste J.S."/>
            <person name="Khijniak T.V."/>
            <person name="Kublanov I.V."/>
            <person name="Toshchakov S.V."/>
        </authorList>
    </citation>
    <scope>NUCLEOTIDE SEQUENCE [LARGE SCALE GENOMIC DNA]</scope>
    <source>
        <strain evidence="2 3">AArcht4T</strain>
    </source>
</reference>
<feature type="domain" description="Halobacterial output" evidence="1">
    <location>
        <begin position="18"/>
        <end position="84"/>
    </location>
</feature>
<keyword evidence="3" id="KW-1185">Reference proteome</keyword>
<gene>
    <name evidence="2" type="ORF">EA473_06215</name>
</gene>
<dbReference type="OrthoDB" id="271604at2157"/>
<dbReference type="EMBL" id="REGA01000004">
    <property type="protein sequence ID" value="RQG95781.1"/>
    <property type="molecule type" value="Genomic_DNA"/>
</dbReference>
<name>A0A3N6MJ31_NATCH</name>
<evidence type="ECO:0000313" key="2">
    <source>
        <dbReference type="EMBL" id="RQG95781.1"/>
    </source>
</evidence>
<protein>
    <recommendedName>
        <fullName evidence="1">Halobacterial output domain-containing protein</fullName>
    </recommendedName>
</protein>
<proteinExistence type="predicted"/>
<dbReference type="AlphaFoldDB" id="A0A3N6MJ31"/>
<dbReference type="Proteomes" id="UP000282323">
    <property type="component" value="Unassembled WGS sequence"/>
</dbReference>
<comment type="caution">
    <text evidence="2">The sequence shown here is derived from an EMBL/GenBank/DDBJ whole genome shotgun (WGS) entry which is preliminary data.</text>
</comment>
<dbReference type="InterPro" id="IPR040624">
    <property type="entry name" value="HalOD1"/>
</dbReference>
<organism evidence="2 3">
    <name type="scientific">Natrarchaeobius chitinivorans</name>
    <dbReference type="NCBI Taxonomy" id="1679083"/>
    <lineage>
        <taxon>Archaea</taxon>
        <taxon>Methanobacteriati</taxon>
        <taxon>Methanobacteriota</taxon>
        <taxon>Stenosarchaea group</taxon>
        <taxon>Halobacteria</taxon>
        <taxon>Halobacteriales</taxon>
        <taxon>Natrialbaceae</taxon>
        <taxon>Natrarchaeobius</taxon>
    </lineage>
</organism>
<dbReference type="Pfam" id="PF18545">
    <property type="entry name" value="HalOD1"/>
    <property type="match status" value="1"/>
</dbReference>
<sequence>MKNALHRSTFVSTRHDLERIIEALVSAVADIEGVSVYELQPLYTAIDPDSLCLLVRDWTSELTIEFQYCGYQVRVSTGDQTTVEVVDG</sequence>
<evidence type="ECO:0000259" key="1">
    <source>
        <dbReference type="Pfam" id="PF18545"/>
    </source>
</evidence>
<evidence type="ECO:0000313" key="3">
    <source>
        <dbReference type="Proteomes" id="UP000282323"/>
    </source>
</evidence>